<evidence type="ECO:0000313" key="11">
    <source>
        <dbReference type="EMBL" id="ABJ88503.1"/>
    </source>
</evidence>
<dbReference type="Pfam" id="PF02449">
    <property type="entry name" value="Glyco_hydro_42"/>
    <property type="match status" value="1"/>
</dbReference>
<keyword evidence="4" id="KW-0479">Metal-binding</keyword>
<dbReference type="PANTHER" id="PTHR36447">
    <property type="entry name" value="BETA-GALACTOSIDASE GANA"/>
    <property type="match status" value="1"/>
</dbReference>
<dbReference type="SUPFAM" id="SSF52317">
    <property type="entry name" value="Class I glutamine amidotransferase-like"/>
    <property type="match status" value="1"/>
</dbReference>
<dbReference type="GO" id="GO:0046872">
    <property type="term" value="F:metal ion binding"/>
    <property type="evidence" value="ECO:0007669"/>
    <property type="project" value="UniProtKB-KW"/>
</dbReference>
<evidence type="ECO:0000256" key="4">
    <source>
        <dbReference type="ARBA" id="ARBA00022723"/>
    </source>
</evidence>
<organism evidence="11">
    <name type="scientific">Solibacter usitatus (strain Ellin6076)</name>
    <dbReference type="NCBI Taxonomy" id="234267"/>
    <lineage>
        <taxon>Bacteria</taxon>
        <taxon>Pseudomonadati</taxon>
        <taxon>Acidobacteriota</taxon>
        <taxon>Terriglobia</taxon>
        <taxon>Bryobacterales</taxon>
        <taxon>Solibacteraceae</taxon>
        <taxon>Candidatus Solibacter</taxon>
    </lineage>
</organism>
<dbReference type="InParanoid" id="Q01PB7"/>
<evidence type="ECO:0000259" key="9">
    <source>
        <dbReference type="Pfam" id="PF02449"/>
    </source>
</evidence>
<evidence type="ECO:0000256" key="6">
    <source>
        <dbReference type="ARBA" id="ARBA00022833"/>
    </source>
</evidence>
<dbReference type="InterPro" id="IPR003476">
    <property type="entry name" value="Glyco_hydro_42"/>
</dbReference>
<dbReference type="CAZy" id="GH42">
    <property type="family name" value="Glycoside Hydrolase Family 42"/>
</dbReference>
<feature type="signal peptide" evidence="8">
    <location>
        <begin position="1"/>
        <end position="23"/>
    </location>
</feature>
<comment type="similarity">
    <text evidence="2">Belongs to the glycosyl hydrolase 42 family.</text>
</comment>
<gene>
    <name evidence="11" type="ordered locus">Acid_7597</name>
</gene>
<evidence type="ECO:0000256" key="2">
    <source>
        <dbReference type="ARBA" id="ARBA00005940"/>
    </source>
</evidence>
<dbReference type="GO" id="GO:0009341">
    <property type="term" value="C:beta-galactosidase complex"/>
    <property type="evidence" value="ECO:0007669"/>
    <property type="project" value="InterPro"/>
</dbReference>
<dbReference type="SUPFAM" id="SSF51445">
    <property type="entry name" value="(Trans)glycosidases"/>
    <property type="match status" value="1"/>
</dbReference>
<evidence type="ECO:0000256" key="7">
    <source>
        <dbReference type="ARBA" id="ARBA00023295"/>
    </source>
</evidence>
<evidence type="ECO:0000256" key="1">
    <source>
        <dbReference type="ARBA" id="ARBA00001412"/>
    </source>
</evidence>
<evidence type="ECO:0000259" key="10">
    <source>
        <dbReference type="Pfam" id="PF08532"/>
    </source>
</evidence>
<sequence length="721" mass="79672" precursor="true">MTRIASTRAGMLFVALLTLCMRAQEKALPAPVFPFGAVYFRKSNPPEQDWERDHKTAAHMGINIFRHWFMWASIENSPGKYDWRDYDRMVELEGQNGIKVVIAELVNTAPEWMWDRYPNARHTGPDGQQSFPTVGSGSATGGAPLCLDNEEVRAQAGKFLTALVERYRNHPATLGYDVWNEGSVQECFCPATQAKFREWLKTKYGTLEALERAWHRYSLGDWESVHPPHGTGGYPDSLDWLAFRRDDAIRLLHWRTELIRGLDKRNKVTAHGVGALTEIEWRTVDDVDSYGYTWVASRHTNDPWMQFQAADLVRGAARGKPFWHAEATGGPLWMQPQVQNRPLEDGRSSDDKDIRVWSLIDMAAGASGILFTRWRPLLDGPLFGAFGPMGMDGSMTPQGEMSGVLARWTNSHTGVWKSRPVKGDVGIVFVQESDDFNAVQSGSAGGESARGTRGVAAMGAYTESVQGAYQAFFDSNIQPDFVGIDDIGLYPMIYLPYPEMLKQSTADKLRDFVAKGGKLVSEGCPGYFGDGGTAGTVQPNLGLDKLFGARETYVQFTPDLLTKLKLTVRGKEIGGQYFLQEYKAVGGQAAGQYANGHIAAVENSFGAGKTLLIGSFPGGGYFRARSPATREFFAGLLTWAGVEQQVQSSDVDVKARLHKGEGGTYLWVVNPTRTTRTVKITLPSAFQRVVDLWQESAHPTITGNVVVTTVGDRNAAVIRLD</sequence>
<protein>
    <recommendedName>
        <fullName evidence="3">beta-galactosidase</fullName>
        <ecNumber evidence="3">3.2.1.23</ecNumber>
    </recommendedName>
</protein>
<feature type="domain" description="Glycoside hydrolase family 42 N-terminal" evidence="9">
    <location>
        <begin position="46"/>
        <end position="375"/>
    </location>
</feature>
<dbReference type="eggNOG" id="COG1874">
    <property type="taxonomic scope" value="Bacteria"/>
</dbReference>
<dbReference type="InterPro" id="IPR017853">
    <property type="entry name" value="GH"/>
</dbReference>
<dbReference type="GO" id="GO:0005975">
    <property type="term" value="P:carbohydrate metabolic process"/>
    <property type="evidence" value="ECO:0007669"/>
    <property type="project" value="InterPro"/>
</dbReference>
<dbReference type="Gene3D" id="3.20.20.80">
    <property type="entry name" value="Glycosidases"/>
    <property type="match status" value="1"/>
</dbReference>
<name>Q01PB7_SOLUE</name>
<dbReference type="EMBL" id="CP000473">
    <property type="protein sequence ID" value="ABJ88503.1"/>
    <property type="molecule type" value="Genomic_DNA"/>
</dbReference>
<dbReference type="KEGG" id="sus:Acid_7597"/>
<dbReference type="InterPro" id="IPR013738">
    <property type="entry name" value="Beta_galactosidase_Trimer"/>
</dbReference>
<dbReference type="EC" id="3.2.1.23" evidence="3"/>
<accession>Q01PB7</accession>
<dbReference type="HOGENOM" id="CLU_023100_0_0_0"/>
<dbReference type="Gene3D" id="3.40.50.880">
    <property type="match status" value="1"/>
</dbReference>
<dbReference type="PANTHER" id="PTHR36447:SF2">
    <property type="entry name" value="BETA-GALACTOSIDASE YESZ"/>
    <property type="match status" value="1"/>
</dbReference>
<keyword evidence="7 11" id="KW-0326">Glycosidase</keyword>
<dbReference type="CDD" id="cd03143">
    <property type="entry name" value="A4_beta-galactosidase_middle_domain"/>
    <property type="match status" value="1"/>
</dbReference>
<comment type="catalytic activity">
    <reaction evidence="1">
        <text>Hydrolysis of terminal non-reducing beta-D-galactose residues in beta-D-galactosides.</text>
        <dbReference type="EC" id="3.2.1.23"/>
    </reaction>
</comment>
<feature type="chain" id="PRO_5004162419" description="beta-galactosidase" evidence="8">
    <location>
        <begin position="24"/>
        <end position="721"/>
    </location>
</feature>
<dbReference type="AlphaFoldDB" id="Q01PB7"/>
<keyword evidence="8" id="KW-0732">Signal</keyword>
<dbReference type="InterPro" id="IPR029062">
    <property type="entry name" value="Class_I_gatase-like"/>
</dbReference>
<keyword evidence="6" id="KW-0862">Zinc</keyword>
<dbReference type="STRING" id="234267.Acid_7597"/>
<dbReference type="Pfam" id="PF08532">
    <property type="entry name" value="Glyco_hydro_42M"/>
    <property type="match status" value="1"/>
</dbReference>
<reference evidence="11" key="1">
    <citation type="submission" date="2006-10" db="EMBL/GenBank/DDBJ databases">
        <title>Complete sequence of Solibacter usitatus Ellin6076.</title>
        <authorList>
            <consortium name="US DOE Joint Genome Institute"/>
            <person name="Copeland A."/>
            <person name="Lucas S."/>
            <person name="Lapidus A."/>
            <person name="Barry K."/>
            <person name="Detter J.C."/>
            <person name="Glavina del Rio T."/>
            <person name="Hammon N."/>
            <person name="Israni S."/>
            <person name="Dalin E."/>
            <person name="Tice H."/>
            <person name="Pitluck S."/>
            <person name="Thompson L.S."/>
            <person name="Brettin T."/>
            <person name="Bruce D."/>
            <person name="Han C."/>
            <person name="Tapia R."/>
            <person name="Gilna P."/>
            <person name="Schmutz J."/>
            <person name="Larimer F."/>
            <person name="Land M."/>
            <person name="Hauser L."/>
            <person name="Kyrpides N."/>
            <person name="Mikhailova N."/>
            <person name="Janssen P.H."/>
            <person name="Kuske C.R."/>
            <person name="Richardson P."/>
        </authorList>
    </citation>
    <scope>NUCLEOTIDE SEQUENCE</scope>
    <source>
        <strain evidence="11">Ellin6076</strain>
    </source>
</reference>
<evidence type="ECO:0000256" key="5">
    <source>
        <dbReference type="ARBA" id="ARBA00022801"/>
    </source>
</evidence>
<feature type="domain" description="Beta-galactosidase trimerisation" evidence="10">
    <location>
        <begin position="426"/>
        <end position="642"/>
    </location>
</feature>
<evidence type="ECO:0000256" key="8">
    <source>
        <dbReference type="SAM" id="SignalP"/>
    </source>
</evidence>
<evidence type="ECO:0000256" key="3">
    <source>
        <dbReference type="ARBA" id="ARBA00012756"/>
    </source>
</evidence>
<dbReference type="GO" id="GO:0004565">
    <property type="term" value="F:beta-galactosidase activity"/>
    <property type="evidence" value="ECO:0007669"/>
    <property type="project" value="UniProtKB-EC"/>
</dbReference>
<proteinExistence type="inferred from homology"/>
<keyword evidence="5 11" id="KW-0378">Hydrolase</keyword>
<dbReference type="OrthoDB" id="9800974at2"/>
<dbReference type="InterPro" id="IPR013529">
    <property type="entry name" value="Glyco_hydro_42_N"/>
</dbReference>